<dbReference type="AlphaFoldDB" id="A0AAD9UV76"/>
<reference evidence="2" key="1">
    <citation type="journal article" date="2023" name="G3 (Bethesda)">
        <title>Whole genome assembly and annotation of the endangered Caribbean coral Acropora cervicornis.</title>
        <authorList>
            <person name="Selwyn J.D."/>
            <person name="Vollmer S.V."/>
        </authorList>
    </citation>
    <scope>NUCLEOTIDE SEQUENCE</scope>
    <source>
        <strain evidence="2">K2</strain>
    </source>
</reference>
<sequence>MHWEKNYISGAKTKGQKTSPPERQIPMCGLKLSQVKLNDYKGGTHLHAWENESFETLQAEDNHTLNKYCFYWTNFVVP</sequence>
<protein>
    <submittedName>
        <fullName evidence="2">Uncharacterized protein</fullName>
    </submittedName>
</protein>
<proteinExistence type="predicted"/>
<dbReference type="EMBL" id="JARQWQ010000105">
    <property type="protein sequence ID" value="KAK2550892.1"/>
    <property type="molecule type" value="Genomic_DNA"/>
</dbReference>
<comment type="caution">
    <text evidence="2">The sequence shown here is derived from an EMBL/GenBank/DDBJ whole genome shotgun (WGS) entry which is preliminary data.</text>
</comment>
<keyword evidence="3" id="KW-1185">Reference proteome</keyword>
<gene>
    <name evidence="2" type="ORF">P5673_028413</name>
</gene>
<evidence type="ECO:0000313" key="3">
    <source>
        <dbReference type="Proteomes" id="UP001249851"/>
    </source>
</evidence>
<evidence type="ECO:0000256" key="1">
    <source>
        <dbReference type="SAM" id="MobiDB-lite"/>
    </source>
</evidence>
<reference evidence="2" key="2">
    <citation type="journal article" date="2023" name="Science">
        <title>Genomic signatures of disease resistance in endangered staghorn corals.</title>
        <authorList>
            <person name="Vollmer S.V."/>
            <person name="Selwyn J.D."/>
            <person name="Despard B.A."/>
            <person name="Roesel C.L."/>
        </authorList>
    </citation>
    <scope>NUCLEOTIDE SEQUENCE</scope>
    <source>
        <strain evidence="2">K2</strain>
    </source>
</reference>
<feature type="region of interest" description="Disordered" evidence="1">
    <location>
        <begin position="1"/>
        <end position="23"/>
    </location>
</feature>
<dbReference type="Proteomes" id="UP001249851">
    <property type="component" value="Unassembled WGS sequence"/>
</dbReference>
<organism evidence="2 3">
    <name type="scientific">Acropora cervicornis</name>
    <name type="common">Staghorn coral</name>
    <dbReference type="NCBI Taxonomy" id="6130"/>
    <lineage>
        <taxon>Eukaryota</taxon>
        <taxon>Metazoa</taxon>
        <taxon>Cnidaria</taxon>
        <taxon>Anthozoa</taxon>
        <taxon>Hexacorallia</taxon>
        <taxon>Scleractinia</taxon>
        <taxon>Astrocoeniina</taxon>
        <taxon>Acroporidae</taxon>
        <taxon>Acropora</taxon>
    </lineage>
</organism>
<name>A0AAD9UV76_ACRCE</name>
<accession>A0AAD9UV76</accession>
<evidence type="ECO:0000313" key="2">
    <source>
        <dbReference type="EMBL" id="KAK2550892.1"/>
    </source>
</evidence>